<accession>A0A668AU91</accession>
<dbReference type="GO" id="GO:0005164">
    <property type="term" value="F:tumor necrosis factor receptor binding"/>
    <property type="evidence" value="ECO:0007669"/>
    <property type="project" value="InterPro"/>
</dbReference>
<evidence type="ECO:0000256" key="3">
    <source>
        <dbReference type="ARBA" id="ARBA00022514"/>
    </source>
</evidence>
<comment type="subcellular location">
    <subcellularLocation>
        <location evidence="1">Membrane</location>
    </subcellularLocation>
</comment>
<evidence type="ECO:0000313" key="6">
    <source>
        <dbReference type="Ensembl" id="ENSMMDP00005055823.1"/>
    </source>
</evidence>
<dbReference type="InterPro" id="IPR021184">
    <property type="entry name" value="TNF_CS"/>
</dbReference>
<evidence type="ECO:0000259" key="5">
    <source>
        <dbReference type="PROSITE" id="PS50049"/>
    </source>
</evidence>
<dbReference type="GO" id="GO:0005615">
    <property type="term" value="C:extracellular space"/>
    <property type="evidence" value="ECO:0007669"/>
    <property type="project" value="UniProtKB-KW"/>
</dbReference>
<reference evidence="6" key="2">
    <citation type="submission" date="2025-08" db="UniProtKB">
        <authorList>
            <consortium name="Ensembl"/>
        </authorList>
    </citation>
    <scope>IDENTIFICATION</scope>
</reference>
<comment type="similarity">
    <text evidence="2">Belongs to the tumor necrosis factor family.</text>
</comment>
<dbReference type="GO" id="GO:0016020">
    <property type="term" value="C:membrane"/>
    <property type="evidence" value="ECO:0007669"/>
    <property type="project" value="UniProtKB-SubCell"/>
</dbReference>
<dbReference type="PANTHER" id="PTHR11471">
    <property type="entry name" value="TUMOR NECROSIS FACTOR FAMILY MEMBER"/>
    <property type="match status" value="1"/>
</dbReference>
<dbReference type="GeneTree" id="ENSGT01130000278318"/>
<reference evidence="6" key="3">
    <citation type="submission" date="2025-09" db="UniProtKB">
        <authorList>
            <consortium name="Ensembl"/>
        </authorList>
    </citation>
    <scope>IDENTIFICATION</scope>
</reference>
<dbReference type="SUPFAM" id="SSF49842">
    <property type="entry name" value="TNF-like"/>
    <property type="match status" value="1"/>
</dbReference>
<dbReference type="PROSITE" id="PS50049">
    <property type="entry name" value="THD_2"/>
    <property type="match status" value="1"/>
</dbReference>
<proteinExistence type="inferred from homology"/>
<name>A0A668AU91_9TELE</name>
<dbReference type="Proteomes" id="UP000472263">
    <property type="component" value="Chromosome 21"/>
</dbReference>
<dbReference type="GO" id="GO:0006955">
    <property type="term" value="P:immune response"/>
    <property type="evidence" value="ECO:0007669"/>
    <property type="project" value="InterPro"/>
</dbReference>
<dbReference type="GO" id="GO:0005125">
    <property type="term" value="F:cytokine activity"/>
    <property type="evidence" value="ECO:0007669"/>
    <property type="project" value="UniProtKB-KW"/>
</dbReference>
<organism evidence="6 7">
    <name type="scientific">Myripristis murdjan</name>
    <name type="common">pinecone soldierfish</name>
    <dbReference type="NCBI Taxonomy" id="586833"/>
    <lineage>
        <taxon>Eukaryota</taxon>
        <taxon>Metazoa</taxon>
        <taxon>Chordata</taxon>
        <taxon>Craniata</taxon>
        <taxon>Vertebrata</taxon>
        <taxon>Euteleostomi</taxon>
        <taxon>Actinopterygii</taxon>
        <taxon>Neopterygii</taxon>
        <taxon>Teleostei</taxon>
        <taxon>Neoteleostei</taxon>
        <taxon>Acanthomorphata</taxon>
        <taxon>Holocentriformes</taxon>
        <taxon>Holocentridae</taxon>
        <taxon>Myripristis</taxon>
    </lineage>
</organism>
<dbReference type="InParanoid" id="A0A668AU91"/>
<dbReference type="GO" id="GO:0009612">
    <property type="term" value="P:response to mechanical stimulus"/>
    <property type="evidence" value="ECO:0007669"/>
    <property type="project" value="Ensembl"/>
</dbReference>
<protein>
    <submittedName>
        <fullName evidence="6">TNF superfamily member 11</fullName>
    </submittedName>
</protein>
<dbReference type="SMART" id="SM00207">
    <property type="entry name" value="TNF"/>
    <property type="match status" value="1"/>
</dbReference>
<keyword evidence="4" id="KW-0472">Membrane</keyword>
<reference evidence="6" key="1">
    <citation type="submission" date="2019-06" db="EMBL/GenBank/DDBJ databases">
        <authorList>
            <consortium name="Wellcome Sanger Institute Data Sharing"/>
        </authorList>
    </citation>
    <scope>NUCLEOTIDE SEQUENCE [LARGE SCALE GENOMIC DNA]</scope>
</reference>
<dbReference type="FunCoup" id="A0A668AU91">
    <property type="interactions" value="108"/>
</dbReference>
<dbReference type="OrthoDB" id="8783336at2759"/>
<evidence type="ECO:0000256" key="1">
    <source>
        <dbReference type="ARBA" id="ARBA00004370"/>
    </source>
</evidence>
<dbReference type="PANTHER" id="PTHR11471:SF54">
    <property type="entry name" value="TNF SUPERFAMILY MEMBER 11"/>
    <property type="match status" value="1"/>
</dbReference>
<dbReference type="Ensembl" id="ENSMMDT00005056887.1">
    <property type="protein sequence ID" value="ENSMMDP00005055823.1"/>
    <property type="gene ID" value="ENSMMDG00005024963.1"/>
</dbReference>
<dbReference type="InterPro" id="IPR006052">
    <property type="entry name" value="TNF_dom"/>
</dbReference>
<keyword evidence="3" id="KW-0202">Cytokine</keyword>
<evidence type="ECO:0000256" key="2">
    <source>
        <dbReference type="ARBA" id="ARBA00008670"/>
    </source>
</evidence>
<feature type="domain" description="THD" evidence="5">
    <location>
        <begin position="106"/>
        <end position="264"/>
    </location>
</feature>
<dbReference type="AlphaFoldDB" id="A0A668AU91"/>
<dbReference type="Gene3D" id="2.60.120.40">
    <property type="match status" value="1"/>
</dbReference>
<dbReference type="PROSITE" id="PS00251">
    <property type="entry name" value="THD_1"/>
    <property type="match status" value="1"/>
</dbReference>
<dbReference type="Pfam" id="PF00229">
    <property type="entry name" value="TNF"/>
    <property type="match status" value="1"/>
</dbReference>
<sequence length="266" mass="30132">MAATHGDYRGYLRNTVDMEAGQHRFHPVQSSEPTYRPLLFGTLAVMGLLQVASSVAILLHLTGYLQEVDLSTAPHRPIEEVQTEPVLDALKDPRKKRCKTPKESLPSAHLPIRQHQENVKRGEQKAITIDWDEVHGHCHKMGYHKGKLQVRESGFYYVYAKICFRYYVYVPEDSSQAGAQLVDVSNAQLIQYIYHESIKQNSKAVTLIKTGSTVRWENTNYNMYCAQQGRGVRLEEGDALYVNVSNAWMLDLEGEGTYFGAVKLGN</sequence>
<dbReference type="InterPro" id="IPR008983">
    <property type="entry name" value="Tumour_necrosis_fac-like_dom"/>
</dbReference>
<keyword evidence="7" id="KW-1185">Reference proteome</keyword>
<evidence type="ECO:0000256" key="4">
    <source>
        <dbReference type="ARBA" id="ARBA00023136"/>
    </source>
</evidence>
<evidence type="ECO:0000313" key="7">
    <source>
        <dbReference type="Proteomes" id="UP000472263"/>
    </source>
</evidence>
<gene>
    <name evidence="6" type="primary">tnfsf11</name>
</gene>